<proteinExistence type="predicted"/>
<dbReference type="PATRIC" id="fig|52689.4.peg.1518"/>
<name>A0A0L6TZT2_9FIRM</name>
<comment type="caution">
    <text evidence="2">The sequence shown here is derived from an EMBL/GenBank/DDBJ whole genome shotgun (WGS) entry which is preliminary data.</text>
</comment>
<dbReference type="AlphaFoldDB" id="A0A0L6TZT2"/>
<accession>A0A0L6TZT2</accession>
<feature type="domain" description="SHOCT" evidence="1">
    <location>
        <begin position="65"/>
        <end position="92"/>
    </location>
</feature>
<sequence>MPGLLRGMARTAAVVGTASAVSGRVQHKQQQKYAAQDQQAYQAQMAQQQAQQTAAPTPGFDDQMAQLTQLAQLKDQGIISSAEFEAKKKQILGL</sequence>
<dbReference type="Pfam" id="PF09851">
    <property type="entry name" value="SHOCT"/>
    <property type="match status" value="1"/>
</dbReference>
<protein>
    <recommendedName>
        <fullName evidence="1">SHOCT domain-containing protein</fullName>
    </recommendedName>
</protein>
<evidence type="ECO:0000313" key="2">
    <source>
        <dbReference type="EMBL" id="KNZ41592.1"/>
    </source>
</evidence>
<dbReference type="InterPro" id="IPR018649">
    <property type="entry name" value="SHOCT"/>
</dbReference>
<reference evidence="3" key="1">
    <citation type="submission" date="2015-07" db="EMBL/GenBank/DDBJ databases">
        <title>Draft genome sequence of Acetobacterium bakii DSM 8293, a potential psychrophilic chemical producer through syngas fermentation.</title>
        <authorList>
            <person name="Song Y."/>
            <person name="Hwang S."/>
            <person name="Cho B.-K."/>
        </authorList>
    </citation>
    <scope>NUCLEOTIDE SEQUENCE [LARGE SCALE GENOMIC DNA]</scope>
    <source>
        <strain evidence="3">DSM 8239</strain>
    </source>
</reference>
<dbReference type="OrthoDB" id="306887at2"/>
<dbReference type="Proteomes" id="UP000036873">
    <property type="component" value="Unassembled WGS sequence"/>
</dbReference>
<organism evidence="2 3">
    <name type="scientific">Acetobacterium bakii</name>
    <dbReference type="NCBI Taxonomy" id="52689"/>
    <lineage>
        <taxon>Bacteria</taxon>
        <taxon>Bacillati</taxon>
        <taxon>Bacillota</taxon>
        <taxon>Clostridia</taxon>
        <taxon>Eubacteriales</taxon>
        <taxon>Eubacteriaceae</taxon>
        <taxon>Acetobacterium</taxon>
    </lineage>
</organism>
<evidence type="ECO:0000313" key="3">
    <source>
        <dbReference type="Proteomes" id="UP000036873"/>
    </source>
</evidence>
<evidence type="ECO:0000259" key="1">
    <source>
        <dbReference type="Pfam" id="PF09851"/>
    </source>
</evidence>
<dbReference type="STRING" id="52689.AKG39_11445"/>
<gene>
    <name evidence="2" type="ORF">AKG39_11445</name>
</gene>
<dbReference type="EMBL" id="LGYO01000027">
    <property type="protein sequence ID" value="KNZ41592.1"/>
    <property type="molecule type" value="Genomic_DNA"/>
</dbReference>
<dbReference type="RefSeq" id="WP_050740532.1">
    <property type="nucleotide sequence ID" value="NZ_LGYO01000027.1"/>
</dbReference>
<keyword evidence="3" id="KW-1185">Reference proteome</keyword>